<organism evidence="3 4">
    <name type="scientific">Stegodyphus mimosarum</name>
    <name type="common">African social velvet spider</name>
    <dbReference type="NCBI Taxonomy" id="407821"/>
    <lineage>
        <taxon>Eukaryota</taxon>
        <taxon>Metazoa</taxon>
        <taxon>Ecdysozoa</taxon>
        <taxon>Arthropoda</taxon>
        <taxon>Chelicerata</taxon>
        <taxon>Arachnida</taxon>
        <taxon>Araneae</taxon>
        <taxon>Araneomorphae</taxon>
        <taxon>Entelegynae</taxon>
        <taxon>Eresoidea</taxon>
        <taxon>Eresidae</taxon>
        <taxon>Stegodyphus</taxon>
    </lineage>
</organism>
<accession>A0A087U7Y4</accession>
<feature type="non-terminal residue" evidence="3">
    <location>
        <position position="84"/>
    </location>
</feature>
<proteinExistence type="predicted"/>
<reference evidence="3 4" key="1">
    <citation type="submission" date="2013-11" db="EMBL/GenBank/DDBJ databases">
        <title>Genome sequencing of Stegodyphus mimosarum.</title>
        <authorList>
            <person name="Bechsgaard J."/>
        </authorList>
    </citation>
    <scope>NUCLEOTIDE SEQUENCE [LARGE SCALE GENOMIC DNA]</scope>
</reference>
<evidence type="ECO:0000313" key="3">
    <source>
        <dbReference type="EMBL" id="KFM73473.1"/>
    </source>
</evidence>
<feature type="region of interest" description="Disordered" evidence="1">
    <location>
        <begin position="61"/>
        <end position="84"/>
    </location>
</feature>
<keyword evidence="2" id="KW-0472">Membrane</keyword>
<gene>
    <name evidence="3" type="ORF">X975_11381</name>
</gene>
<keyword evidence="4" id="KW-1185">Reference proteome</keyword>
<name>A0A087U7Y4_STEMI</name>
<dbReference type="AlphaFoldDB" id="A0A087U7Y4"/>
<feature type="transmembrane region" description="Helical" evidence="2">
    <location>
        <begin position="34"/>
        <end position="54"/>
    </location>
</feature>
<keyword evidence="2" id="KW-1133">Transmembrane helix</keyword>
<evidence type="ECO:0000313" key="4">
    <source>
        <dbReference type="Proteomes" id="UP000054359"/>
    </source>
</evidence>
<keyword evidence="2" id="KW-0812">Transmembrane</keyword>
<evidence type="ECO:0000256" key="1">
    <source>
        <dbReference type="SAM" id="MobiDB-lite"/>
    </source>
</evidence>
<protein>
    <submittedName>
        <fullName evidence="3">Uncharacterized protein</fullName>
    </submittedName>
</protein>
<sequence length="84" mass="9673">MSLYKRSTKCILFKLQGYRSQNISKIHGLLFVRWTYLKILHLHLPFIAILVDLATRESMKSRRSPASKSGPKETPFLPSKLLTA</sequence>
<dbReference type="EMBL" id="KK118628">
    <property type="protein sequence ID" value="KFM73473.1"/>
    <property type="molecule type" value="Genomic_DNA"/>
</dbReference>
<evidence type="ECO:0000256" key="2">
    <source>
        <dbReference type="SAM" id="Phobius"/>
    </source>
</evidence>
<dbReference type="Proteomes" id="UP000054359">
    <property type="component" value="Unassembled WGS sequence"/>
</dbReference>